<dbReference type="EMBL" id="KN837228">
    <property type="protein sequence ID" value="KIJ32340.1"/>
    <property type="molecule type" value="Genomic_DNA"/>
</dbReference>
<reference evidence="1 2" key="1">
    <citation type="submission" date="2014-06" db="EMBL/GenBank/DDBJ databases">
        <title>Evolutionary Origins and Diversification of the Mycorrhizal Mutualists.</title>
        <authorList>
            <consortium name="DOE Joint Genome Institute"/>
            <consortium name="Mycorrhizal Genomics Consortium"/>
            <person name="Kohler A."/>
            <person name="Kuo A."/>
            <person name="Nagy L.G."/>
            <person name="Floudas D."/>
            <person name="Copeland A."/>
            <person name="Barry K.W."/>
            <person name="Cichocki N."/>
            <person name="Veneault-Fourrey C."/>
            <person name="LaButti K."/>
            <person name="Lindquist E.A."/>
            <person name="Lipzen A."/>
            <person name="Lundell T."/>
            <person name="Morin E."/>
            <person name="Murat C."/>
            <person name="Riley R."/>
            <person name="Ohm R."/>
            <person name="Sun H."/>
            <person name="Tunlid A."/>
            <person name="Henrissat B."/>
            <person name="Grigoriev I.V."/>
            <person name="Hibbett D.S."/>
            <person name="Martin F."/>
        </authorList>
    </citation>
    <scope>NUCLEOTIDE SEQUENCE [LARGE SCALE GENOMIC DNA]</scope>
    <source>
        <strain evidence="1 2">SS14</strain>
    </source>
</reference>
<dbReference type="Proteomes" id="UP000054279">
    <property type="component" value="Unassembled WGS sequence"/>
</dbReference>
<sequence>MRPSNFRLAQKNFLRGFNEISQVPWSKSFNHLQDLPPRMKKMLAKYPHKKSAEEERLSVLRQIVPVKDRIKLWNIVPGDMIRVCGEEDNIRQVFGVNKFKNLVYLRNTKNNDDENEEVPSNPPSVHYSKCELFLGEREFPPAPGETEGFAVPVFATKITCTTPRYDPFMRRYDWTRRALETDPPLLGMEKEGMVIPWPTYTKPTLPPLNPDMDTPATAAKEVTWNPTTLFYPPSSPKKVKALEDAYLRHINPSATGIPTMEYEPTRLPPMEYMIATELSNPHGGTRRKLRAEARLEERKKARSEFFKAELANLDGRTRKEAGIEAEFKWKERLRHEKKVATRLAWIKRGARAKVLWKRERKAKKENRQLEQLKSLELLPADNQSLPPTVTV</sequence>
<dbReference type="AlphaFoldDB" id="A0A0C9V4E5"/>
<protein>
    <submittedName>
        <fullName evidence="1">Uncharacterized protein</fullName>
    </submittedName>
</protein>
<name>A0A0C9V4E5_SPHS4</name>
<evidence type="ECO:0000313" key="2">
    <source>
        <dbReference type="Proteomes" id="UP000054279"/>
    </source>
</evidence>
<gene>
    <name evidence="1" type="ORF">M422DRAFT_184625</name>
</gene>
<proteinExistence type="predicted"/>
<accession>A0A0C9V4E5</accession>
<dbReference type="HOGENOM" id="CLU_055001_0_0_1"/>
<evidence type="ECO:0000313" key="1">
    <source>
        <dbReference type="EMBL" id="KIJ32340.1"/>
    </source>
</evidence>
<organism evidence="1 2">
    <name type="scientific">Sphaerobolus stellatus (strain SS14)</name>
    <dbReference type="NCBI Taxonomy" id="990650"/>
    <lineage>
        <taxon>Eukaryota</taxon>
        <taxon>Fungi</taxon>
        <taxon>Dikarya</taxon>
        <taxon>Basidiomycota</taxon>
        <taxon>Agaricomycotina</taxon>
        <taxon>Agaricomycetes</taxon>
        <taxon>Phallomycetidae</taxon>
        <taxon>Geastrales</taxon>
        <taxon>Sphaerobolaceae</taxon>
        <taxon>Sphaerobolus</taxon>
    </lineage>
</organism>
<dbReference type="OrthoDB" id="359154at2759"/>
<keyword evidence="2" id="KW-1185">Reference proteome</keyword>